<dbReference type="NCBIfam" id="NF001855">
    <property type="entry name" value="PRK00576.1"/>
    <property type="match status" value="1"/>
</dbReference>
<dbReference type="GO" id="GO:0005737">
    <property type="term" value="C:cytoplasm"/>
    <property type="evidence" value="ECO:0007669"/>
    <property type="project" value="UniProtKB-SubCell"/>
</dbReference>
<dbReference type="EMBL" id="SDLP01000003">
    <property type="protein sequence ID" value="TDL08602.1"/>
    <property type="molecule type" value="Genomic_DNA"/>
</dbReference>
<keyword evidence="6 8" id="KW-0342">GTP-binding</keyword>
<dbReference type="SUPFAM" id="SSF53448">
    <property type="entry name" value="Nucleotide-diphospho-sugar transferases"/>
    <property type="match status" value="1"/>
</dbReference>
<dbReference type="Pfam" id="PF12804">
    <property type="entry name" value="NTP_transf_3"/>
    <property type="match status" value="1"/>
</dbReference>
<dbReference type="PANTHER" id="PTHR19136">
    <property type="entry name" value="MOLYBDENUM COFACTOR GUANYLYLTRANSFERASE"/>
    <property type="match status" value="1"/>
</dbReference>
<evidence type="ECO:0000256" key="4">
    <source>
        <dbReference type="ARBA" id="ARBA00022741"/>
    </source>
</evidence>
<dbReference type="GO" id="GO:0061603">
    <property type="term" value="F:molybdenum cofactor guanylyltransferase activity"/>
    <property type="evidence" value="ECO:0007669"/>
    <property type="project" value="UniProtKB-EC"/>
</dbReference>
<comment type="cofactor">
    <cofactor evidence="8">
        <name>Mg(2+)</name>
        <dbReference type="ChEBI" id="CHEBI:18420"/>
    </cofactor>
</comment>
<evidence type="ECO:0000259" key="9">
    <source>
        <dbReference type="Pfam" id="PF12804"/>
    </source>
</evidence>
<dbReference type="InterPro" id="IPR029044">
    <property type="entry name" value="Nucleotide-diphossugar_trans"/>
</dbReference>
<protein>
    <recommendedName>
        <fullName evidence="8">Probable molybdenum cofactor guanylyltransferase</fullName>
        <shortName evidence="8">MoCo guanylyltransferase</shortName>
        <ecNumber evidence="8">2.7.7.77</ecNumber>
    </recommendedName>
    <alternativeName>
        <fullName evidence="8">GTP:molybdopterin guanylyltransferase</fullName>
    </alternativeName>
    <alternativeName>
        <fullName evidence="8">Mo-MPT guanylyltransferase</fullName>
    </alternativeName>
    <alternativeName>
        <fullName evidence="8">Molybdopterin guanylyltransferase</fullName>
    </alternativeName>
    <alternativeName>
        <fullName evidence="8">Molybdopterin-guanine dinucleotide synthase</fullName>
        <shortName evidence="8">MGD synthase</shortName>
    </alternativeName>
</protein>
<dbReference type="PANTHER" id="PTHR19136:SF81">
    <property type="entry name" value="MOLYBDENUM COFACTOR GUANYLYLTRANSFERASE"/>
    <property type="match status" value="1"/>
</dbReference>
<comment type="subcellular location">
    <subcellularLocation>
        <location evidence="8">Cytoplasm</location>
    </subcellularLocation>
</comment>
<feature type="domain" description="MobA-like NTP transferase" evidence="9">
    <location>
        <begin position="9"/>
        <end position="170"/>
    </location>
</feature>
<organism evidence="10 11">
    <name type="scientific">Mycolicibacterium obuense</name>
    <dbReference type="NCBI Taxonomy" id="1807"/>
    <lineage>
        <taxon>Bacteria</taxon>
        <taxon>Bacillati</taxon>
        <taxon>Actinomycetota</taxon>
        <taxon>Actinomycetes</taxon>
        <taxon>Mycobacteriales</taxon>
        <taxon>Mycobacteriaceae</taxon>
        <taxon>Mycolicibacterium</taxon>
    </lineage>
</organism>
<feature type="binding site" evidence="8">
    <location>
        <position position="108"/>
    </location>
    <ligand>
        <name>Mg(2+)</name>
        <dbReference type="ChEBI" id="CHEBI:18420"/>
    </ligand>
</feature>
<name>A0A4R5X704_9MYCO</name>
<keyword evidence="5 8" id="KW-0460">Magnesium</keyword>
<keyword evidence="10" id="KW-0548">Nucleotidyltransferase</keyword>
<feature type="binding site" evidence="8">
    <location>
        <position position="24"/>
    </location>
    <ligand>
        <name>GTP</name>
        <dbReference type="ChEBI" id="CHEBI:37565"/>
    </ligand>
</feature>
<gene>
    <name evidence="8" type="primary">mobA</name>
    <name evidence="10" type="ORF">EUA04_14345</name>
</gene>
<comment type="similarity">
    <text evidence="8">Belongs to the MobA family.</text>
</comment>
<sequence length="207" mass="21732">MTSPLPLAAVILAGGASRRMGRDKATVAIDDPAGPSGQTTLLERVVSIVSRRCSPVFVIAAPGQALPAVDATVLRDEARGVGPLLATGHGLRAAADAGIEHAFVCAVDMPELTTEIIDTLAGPAQRLGVDVVLPWDGRDHYLAGIYRTGLHGVVDRLIDSGQRSMRALVDSVDTQRIVMAEQAALTNVNTEADLSALIPPKFSQRIQ</sequence>
<dbReference type="GO" id="GO:0046872">
    <property type="term" value="F:metal ion binding"/>
    <property type="evidence" value="ECO:0007669"/>
    <property type="project" value="UniProtKB-KW"/>
</dbReference>
<evidence type="ECO:0000256" key="7">
    <source>
        <dbReference type="ARBA" id="ARBA00023150"/>
    </source>
</evidence>
<evidence type="ECO:0000256" key="3">
    <source>
        <dbReference type="ARBA" id="ARBA00022723"/>
    </source>
</evidence>
<feature type="binding site" evidence="8">
    <location>
        <position position="108"/>
    </location>
    <ligand>
        <name>GTP</name>
        <dbReference type="ChEBI" id="CHEBI:37565"/>
    </ligand>
</feature>
<dbReference type="RefSeq" id="WP_082133417.1">
    <property type="nucleotide sequence ID" value="NZ_CALTXN010000041.1"/>
</dbReference>
<keyword evidence="3 8" id="KW-0479">Metal-binding</keyword>
<dbReference type="Proteomes" id="UP000294952">
    <property type="component" value="Unassembled WGS sequence"/>
</dbReference>
<evidence type="ECO:0000256" key="8">
    <source>
        <dbReference type="HAMAP-Rule" id="MF_00316"/>
    </source>
</evidence>
<keyword evidence="7 8" id="KW-0501">Molybdenum cofactor biosynthesis</keyword>
<dbReference type="HAMAP" id="MF_00316">
    <property type="entry name" value="MobA"/>
    <property type="match status" value="1"/>
</dbReference>
<feature type="binding site" evidence="8">
    <location>
        <position position="76"/>
    </location>
    <ligand>
        <name>GTP</name>
        <dbReference type="ChEBI" id="CHEBI:37565"/>
    </ligand>
</feature>
<comment type="caution">
    <text evidence="8">Lacks conserved residue(s) required for the propagation of feature annotation.</text>
</comment>
<dbReference type="EC" id="2.7.7.77" evidence="8"/>
<keyword evidence="1 8" id="KW-0963">Cytoplasm</keyword>
<dbReference type="InterPro" id="IPR013482">
    <property type="entry name" value="Molybde_CF_guanTrfase"/>
</dbReference>
<dbReference type="OrthoDB" id="9788394at2"/>
<comment type="catalytic activity">
    <reaction evidence="8">
        <text>Mo-molybdopterin + GTP + H(+) = Mo-molybdopterin guanine dinucleotide + diphosphate</text>
        <dbReference type="Rhea" id="RHEA:34243"/>
        <dbReference type="ChEBI" id="CHEBI:15378"/>
        <dbReference type="ChEBI" id="CHEBI:33019"/>
        <dbReference type="ChEBI" id="CHEBI:37565"/>
        <dbReference type="ChEBI" id="CHEBI:71302"/>
        <dbReference type="ChEBI" id="CHEBI:71310"/>
        <dbReference type="EC" id="2.7.7.77"/>
    </reaction>
</comment>
<dbReference type="AlphaFoldDB" id="A0A4R5X704"/>
<evidence type="ECO:0000256" key="6">
    <source>
        <dbReference type="ARBA" id="ARBA00023134"/>
    </source>
</evidence>
<keyword evidence="2 8" id="KW-0808">Transferase</keyword>
<feature type="binding site" evidence="8">
    <location>
        <begin position="12"/>
        <end position="14"/>
    </location>
    <ligand>
        <name>GTP</name>
        <dbReference type="ChEBI" id="CHEBI:37565"/>
    </ligand>
</feature>
<comment type="domain">
    <text evidence="8">The N-terminal domain determines nucleotide recognition and specific binding, while the C-terminal domain determines the specific binding to the target protein.</text>
</comment>
<keyword evidence="4 8" id="KW-0547">Nucleotide-binding</keyword>
<proteinExistence type="inferred from homology"/>
<dbReference type="InterPro" id="IPR025877">
    <property type="entry name" value="MobA-like_NTP_Trfase"/>
</dbReference>
<evidence type="ECO:0000313" key="11">
    <source>
        <dbReference type="Proteomes" id="UP000294952"/>
    </source>
</evidence>
<dbReference type="GO" id="GO:0005525">
    <property type="term" value="F:GTP binding"/>
    <property type="evidence" value="ECO:0007669"/>
    <property type="project" value="UniProtKB-UniRule"/>
</dbReference>
<comment type="caution">
    <text evidence="10">The sequence shown here is derived from an EMBL/GenBank/DDBJ whole genome shotgun (WGS) entry which is preliminary data.</text>
</comment>
<evidence type="ECO:0000313" key="10">
    <source>
        <dbReference type="EMBL" id="TDL08602.1"/>
    </source>
</evidence>
<comment type="function">
    <text evidence="8">Transfers a GMP moiety from GTP to Mo-molybdopterin (Mo-MPT) cofactor (Moco or molybdenum cofactor) to form Mo-molybdopterin guanine dinucleotide (Mo-MGD) cofactor.</text>
</comment>
<dbReference type="Gene3D" id="3.90.550.10">
    <property type="entry name" value="Spore Coat Polysaccharide Biosynthesis Protein SpsA, Chain A"/>
    <property type="match status" value="1"/>
</dbReference>
<reference evidence="10 11" key="1">
    <citation type="submission" date="2019-01" db="EMBL/GenBank/DDBJ databases">
        <title>High-quality-draft genome sequences of five non-tuberculosis mycobacteriaceae isolated from a nosocomial environment.</title>
        <authorList>
            <person name="Tiago I."/>
            <person name="Alarico S."/>
            <person name="Pereira S.G."/>
            <person name="Coelho C."/>
            <person name="Maranha A."/>
            <person name="Empadinhas N."/>
        </authorList>
    </citation>
    <scope>NUCLEOTIDE SEQUENCE [LARGE SCALE GENOMIC DNA]</scope>
    <source>
        <strain evidence="10 11">22DIII</strain>
    </source>
</reference>
<evidence type="ECO:0000256" key="5">
    <source>
        <dbReference type="ARBA" id="ARBA00022842"/>
    </source>
</evidence>
<accession>A0A4R5X704</accession>
<dbReference type="GO" id="GO:0006777">
    <property type="term" value="P:Mo-molybdopterin cofactor biosynthetic process"/>
    <property type="evidence" value="ECO:0007669"/>
    <property type="project" value="UniProtKB-KW"/>
</dbReference>
<evidence type="ECO:0000256" key="1">
    <source>
        <dbReference type="ARBA" id="ARBA00022490"/>
    </source>
</evidence>
<evidence type="ECO:0000256" key="2">
    <source>
        <dbReference type="ARBA" id="ARBA00022679"/>
    </source>
</evidence>
<dbReference type="CDD" id="cd02503">
    <property type="entry name" value="MobA"/>
    <property type="match status" value="1"/>
</dbReference>